<dbReference type="SUPFAM" id="SSF54236">
    <property type="entry name" value="Ubiquitin-like"/>
    <property type="match status" value="1"/>
</dbReference>
<dbReference type="Gene3D" id="3.10.20.90">
    <property type="entry name" value="Phosphatidylinositol 3-kinase Catalytic Subunit, Chain A, domain 1"/>
    <property type="match status" value="1"/>
</dbReference>
<proteinExistence type="predicted"/>
<accession>A0A913ZNJ5</accession>
<evidence type="ECO:0000313" key="2">
    <source>
        <dbReference type="EnsemblMetazoa" id="XP_038052685.1"/>
    </source>
</evidence>
<dbReference type="EnsemblMetazoa" id="XM_038196757.1">
    <property type="protein sequence ID" value="XP_038052685.1"/>
    <property type="gene ID" value="LOC119725042"/>
</dbReference>
<dbReference type="RefSeq" id="XP_038052685.1">
    <property type="nucleotide sequence ID" value="XM_038196757.1"/>
</dbReference>
<organism evidence="2 3">
    <name type="scientific">Patiria miniata</name>
    <name type="common">Bat star</name>
    <name type="synonym">Asterina miniata</name>
    <dbReference type="NCBI Taxonomy" id="46514"/>
    <lineage>
        <taxon>Eukaryota</taxon>
        <taxon>Metazoa</taxon>
        <taxon>Echinodermata</taxon>
        <taxon>Eleutherozoa</taxon>
        <taxon>Asterozoa</taxon>
        <taxon>Asteroidea</taxon>
        <taxon>Valvatacea</taxon>
        <taxon>Valvatida</taxon>
        <taxon>Asterinidae</taxon>
        <taxon>Patiria</taxon>
    </lineage>
</organism>
<dbReference type="GeneID" id="119725042"/>
<evidence type="ECO:0000259" key="1">
    <source>
        <dbReference type="PROSITE" id="PS50053"/>
    </source>
</evidence>
<reference evidence="2" key="1">
    <citation type="submission" date="2022-11" db="UniProtKB">
        <authorList>
            <consortium name="EnsemblMetazoa"/>
        </authorList>
    </citation>
    <scope>IDENTIFICATION</scope>
</reference>
<dbReference type="InterPro" id="IPR029071">
    <property type="entry name" value="Ubiquitin-like_domsf"/>
</dbReference>
<keyword evidence="3" id="KW-1185">Reference proteome</keyword>
<sequence length="146" mass="15721">MAAFPVKASPRLHLVEAGAPVLSSIGASINHLEHSKTATTEETTRNSEVKSPVEVRQKLQVFVRGLLLPKTLCLQLDPGTSVCDLKALVESESGIKPENQHLYIGRNFQLCDLLSIRDHGIQQDQNIKLRVGGLLGGGSLGNYIGA</sequence>
<dbReference type="AlphaFoldDB" id="A0A913ZNJ5"/>
<dbReference type="Proteomes" id="UP000887568">
    <property type="component" value="Unplaced"/>
</dbReference>
<dbReference type="InterPro" id="IPR000626">
    <property type="entry name" value="Ubiquitin-like_dom"/>
</dbReference>
<evidence type="ECO:0000313" key="3">
    <source>
        <dbReference type="Proteomes" id="UP000887568"/>
    </source>
</evidence>
<name>A0A913ZNJ5_PATMI</name>
<dbReference type="PROSITE" id="PS50053">
    <property type="entry name" value="UBIQUITIN_2"/>
    <property type="match status" value="1"/>
</dbReference>
<dbReference type="OrthoDB" id="1047367at2759"/>
<protein>
    <recommendedName>
        <fullName evidence="1">Ubiquitin-like domain-containing protein</fullName>
    </recommendedName>
</protein>
<feature type="domain" description="Ubiquitin-like" evidence="1">
    <location>
        <begin position="59"/>
        <end position="129"/>
    </location>
</feature>